<protein>
    <submittedName>
        <fullName evidence="1">Uncharacterized protein</fullName>
    </submittedName>
</protein>
<dbReference type="EMBL" id="KV907493">
    <property type="protein sequence ID" value="OOG00690.1"/>
    <property type="molecule type" value="Genomic_DNA"/>
</dbReference>
<name>A0A1R3S1P7_ASPC5</name>
<dbReference type="Proteomes" id="UP000188318">
    <property type="component" value="Unassembled WGS sequence"/>
</dbReference>
<organism evidence="1 2">
    <name type="scientific">Aspergillus carbonarius (strain ITEM 5010)</name>
    <dbReference type="NCBI Taxonomy" id="602072"/>
    <lineage>
        <taxon>Eukaryota</taxon>
        <taxon>Fungi</taxon>
        <taxon>Dikarya</taxon>
        <taxon>Ascomycota</taxon>
        <taxon>Pezizomycotina</taxon>
        <taxon>Eurotiomycetes</taxon>
        <taxon>Eurotiomycetidae</taxon>
        <taxon>Eurotiales</taxon>
        <taxon>Aspergillaceae</taxon>
        <taxon>Aspergillus</taxon>
        <taxon>Aspergillus subgen. Circumdati</taxon>
    </lineage>
</organism>
<gene>
    <name evidence="1" type="ORF">ASPCADRAFT_202512</name>
</gene>
<dbReference type="VEuPathDB" id="FungiDB:ASPCADRAFT_202512"/>
<evidence type="ECO:0000313" key="2">
    <source>
        <dbReference type="Proteomes" id="UP000188318"/>
    </source>
</evidence>
<accession>A0A1R3S1P7</accession>
<keyword evidence="2" id="KW-1185">Reference proteome</keyword>
<evidence type="ECO:0000313" key="1">
    <source>
        <dbReference type="EMBL" id="OOG00690.1"/>
    </source>
</evidence>
<proteinExistence type="predicted"/>
<feature type="non-terminal residue" evidence="1">
    <location>
        <position position="1"/>
    </location>
</feature>
<sequence>RAKAVQASRLFHSGTQDAGRYQGIRTARLWTLGRQHMLCRALGLEPQTSSGLLDYLPGMLETSSLATIT</sequence>
<reference evidence="2" key="1">
    <citation type="journal article" date="2017" name="Genome Biol.">
        <title>Comparative genomics reveals high biological diversity and specific adaptations in the industrially and medically important fungal genus Aspergillus.</title>
        <authorList>
            <person name="de Vries R.P."/>
            <person name="Riley R."/>
            <person name="Wiebenga A."/>
            <person name="Aguilar-Osorio G."/>
            <person name="Amillis S."/>
            <person name="Uchima C.A."/>
            <person name="Anderluh G."/>
            <person name="Asadollahi M."/>
            <person name="Askin M."/>
            <person name="Barry K."/>
            <person name="Battaglia E."/>
            <person name="Bayram O."/>
            <person name="Benocci T."/>
            <person name="Braus-Stromeyer S.A."/>
            <person name="Caldana C."/>
            <person name="Canovas D."/>
            <person name="Cerqueira G.C."/>
            <person name="Chen F."/>
            <person name="Chen W."/>
            <person name="Choi C."/>
            <person name="Clum A."/>
            <person name="Dos Santos R.A."/>
            <person name="Damasio A.R."/>
            <person name="Diallinas G."/>
            <person name="Emri T."/>
            <person name="Fekete E."/>
            <person name="Flipphi M."/>
            <person name="Freyberg S."/>
            <person name="Gallo A."/>
            <person name="Gournas C."/>
            <person name="Habgood R."/>
            <person name="Hainaut M."/>
            <person name="Harispe M.L."/>
            <person name="Henrissat B."/>
            <person name="Hilden K.S."/>
            <person name="Hope R."/>
            <person name="Hossain A."/>
            <person name="Karabika E."/>
            <person name="Karaffa L."/>
            <person name="Karanyi Z."/>
            <person name="Krasevec N."/>
            <person name="Kuo A."/>
            <person name="Kusch H."/>
            <person name="LaButti K."/>
            <person name="Lagendijk E.L."/>
            <person name="Lapidus A."/>
            <person name="Levasseur A."/>
            <person name="Lindquist E."/>
            <person name="Lipzen A."/>
            <person name="Logrieco A.F."/>
            <person name="MacCabe A."/>
            <person name="Maekelae M.R."/>
            <person name="Malavazi I."/>
            <person name="Melin P."/>
            <person name="Meyer V."/>
            <person name="Mielnichuk N."/>
            <person name="Miskei M."/>
            <person name="Molnar A.P."/>
            <person name="Mule G."/>
            <person name="Ngan C.Y."/>
            <person name="Orejas M."/>
            <person name="Orosz E."/>
            <person name="Ouedraogo J.P."/>
            <person name="Overkamp K.M."/>
            <person name="Park H.-S."/>
            <person name="Perrone G."/>
            <person name="Piumi F."/>
            <person name="Punt P.J."/>
            <person name="Ram A.F."/>
            <person name="Ramon A."/>
            <person name="Rauscher S."/>
            <person name="Record E."/>
            <person name="Riano-Pachon D.M."/>
            <person name="Robert V."/>
            <person name="Roehrig J."/>
            <person name="Ruller R."/>
            <person name="Salamov A."/>
            <person name="Salih N.S."/>
            <person name="Samson R.A."/>
            <person name="Sandor E."/>
            <person name="Sanguinetti M."/>
            <person name="Schuetze T."/>
            <person name="Sepcic K."/>
            <person name="Shelest E."/>
            <person name="Sherlock G."/>
            <person name="Sophianopoulou V."/>
            <person name="Squina F.M."/>
            <person name="Sun H."/>
            <person name="Susca A."/>
            <person name="Todd R.B."/>
            <person name="Tsang A."/>
            <person name="Unkles S.E."/>
            <person name="van de Wiele N."/>
            <person name="van Rossen-Uffink D."/>
            <person name="Oliveira J.V."/>
            <person name="Vesth T.C."/>
            <person name="Visser J."/>
            <person name="Yu J.-H."/>
            <person name="Zhou M."/>
            <person name="Andersen M.R."/>
            <person name="Archer D.B."/>
            <person name="Baker S.E."/>
            <person name="Benoit I."/>
            <person name="Brakhage A.A."/>
            <person name="Braus G.H."/>
            <person name="Fischer R."/>
            <person name="Frisvad J.C."/>
            <person name="Goldman G.H."/>
            <person name="Houbraken J."/>
            <person name="Oakley B."/>
            <person name="Pocsi I."/>
            <person name="Scazzocchio C."/>
            <person name="Seiboth B."/>
            <person name="vanKuyk P.A."/>
            <person name="Wortman J."/>
            <person name="Dyer P.S."/>
            <person name="Grigoriev I.V."/>
        </authorList>
    </citation>
    <scope>NUCLEOTIDE SEQUENCE [LARGE SCALE GENOMIC DNA]</scope>
    <source>
        <strain evidence="2">ITEM 5010</strain>
    </source>
</reference>
<dbReference type="AlphaFoldDB" id="A0A1R3S1P7"/>